<reference evidence="33 34" key="1">
    <citation type="submission" date="2015-08" db="EMBL/GenBank/DDBJ databases">
        <title>The genome of the Asian arowana (Scleropages formosus).</title>
        <authorList>
            <person name="Tan M.H."/>
            <person name="Gan H.M."/>
            <person name="Croft L.J."/>
            <person name="Austin C.M."/>
        </authorList>
    </citation>
    <scope>NUCLEOTIDE SEQUENCE [LARGE SCALE GENOMIC DNA]</scope>
    <source>
        <strain evidence="33">Aro1</strain>
    </source>
</reference>
<dbReference type="GO" id="GO:0055038">
    <property type="term" value="C:recycling endosome membrane"/>
    <property type="evidence" value="ECO:0007669"/>
    <property type="project" value="UniProtKB-SubCell"/>
</dbReference>
<feature type="non-terminal residue" evidence="33">
    <location>
        <position position="1012"/>
    </location>
</feature>
<dbReference type="GO" id="GO:0043005">
    <property type="term" value="C:neuron projection"/>
    <property type="evidence" value="ECO:0007669"/>
    <property type="project" value="UniProtKB-KW"/>
</dbReference>
<evidence type="ECO:0000256" key="11">
    <source>
        <dbReference type="ARBA" id="ARBA00022753"/>
    </source>
</evidence>
<evidence type="ECO:0000256" key="21">
    <source>
        <dbReference type="ARBA" id="ARBA00034102"/>
    </source>
</evidence>
<dbReference type="GO" id="GO:0031901">
    <property type="term" value="C:early endosome membrane"/>
    <property type="evidence" value="ECO:0007669"/>
    <property type="project" value="UniProtKB-SubCell"/>
</dbReference>
<dbReference type="GO" id="GO:0031902">
    <property type="term" value="C:late endosome membrane"/>
    <property type="evidence" value="ECO:0007669"/>
    <property type="project" value="UniProtKB-SubCell"/>
</dbReference>
<dbReference type="PANTHER" id="PTHR11958">
    <property type="entry name" value="SODIUM/DICARBOXYLATE SYMPORTER-RELATED"/>
    <property type="match status" value="1"/>
</dbReference>
<evidence type="ECO:0000256" key="23">
    <source>
        <dbReference type="ARBA" id="ARBA00040947"/>
    </source>
</evidence>
<dbReference type="GO" id="GO:0045202">
    <property type="term" value="C:synapse"/>
    <property type="evidence" value="ECO:0007669"/>
    <property type="project" value="UniProtKB-SubCell"/>
</dbReference>
<evidence type="ECO:0000256" key="4">
    <source>
        <dbReference type="ARBA" id="ARBA00004565"/>
    </source>
</evidence>
<comment type="function">
    <text evidence="27">Sodium-dependent, high-affinity amino acid transporter that mediates the uptake of L-glutamate and also L-aspartate and D-aspartate. Can also transport L-cysteine. Functions as a symporter that transports one amino acid molecule together with two or three Na(+) ions and one proton, in parallel with the counter-transport of one K(+) ion. Mediates Cl(-) flux that is not coupled to amino acid transport; this avoids the accumulation of negative charges due to aspartate and Na(+) symport. Plays an important role in L-glutamate and L-aspartate reabsorption in renal tubuli. Plays a redundant role in the rapid removal of released glutamate from the synaptic cleft, which is essential for terminating the postsynaptic action of glutamate. Contributes to glutathione biosynthesis and protection against oxidative stress via its role in L-glutamate and L-cysteine transport. Negatively regulated by ARL6IP5.</text>
</comment>
<feature type="transmembrane region" description="Helical" evidence="32">
    <location>
        <begin position="852"/>
        <end position="873"/>
    </location>
</feature>
<feature type="transmembrane region" description="Helical" evidence="32">
    <location>
        <begin position="567"/>
        <end position="591"/>
    </location>
</feature>
<keyword evidence="6" id="KW-1003">Cell membrane</keyword>
<dbReference type="InterPro" id="IPR050746">
    <property type="entry name" value="DAACS"/>
</dbReference>
<feature type="transmembrane region" description="Helical" evidence="32">
    <location>
        <begin position="885"/>
        <end position="902"/>
    </location>
</feature>
<evidence type="ECO:0000256" key="1">
    <source>
        <dbReference type="ARBA" id="ARBA00004146"/>
    </source>
</evidence>
<evidence type="ECO:0000256" key="16">
    <source>
        <dbReference type="ARBA" id="ARBA00023018"/>
    </source>
</evidence>
<comment type="catalytic activity">
    <reaction evidence="31">
        <text>K(+)(in) + L-cysteine(out) + 3 Na(+)(out) + H(+)(out) = K(+)(out) + L-cysteine(in) + 3 Na(+)(in) + H(+)(in)</text>
        <dbReference type="Rhea" id="RHEA:82559"/>
        <dbReference type="ChEBI" id="CHEBI:15378"/>
        <dbReference type="ChEBI" id="CHEBI:29101"/>
        <dbReference type="ChEBI" id="CHEBI:29103"/>
        <dbReference type="ChEBI" id="CHEBI:35235"/>
    </reaction>
</comment>
<feature type="transmembrane region" description="Helical" evidence="32">
    <location>
        <begin position="28"/>
        <end position="46"/>
    </location>
</feature>
<evidence type="ECO:0000256" key="17">
    <source>
        <dbReference type="ARBA" id="ARBA00023053"/>
    </source>
</evidence>
<dbReference type="Gene3D" id="1.10.3860.10">
    <property type="entry name" value="Sodium:dicarboxylate symporter"/>
    <property type="match status" value="2"/>
</dbReference>
<feature type="transmembrane region" description="Helical" evidence="32">
    <location>
        <begin position="251"/>
        <end position="272"/>
    </location>
</feature>
<evidence type="ECO:0000256" key="10">
    <source>
        <dbReference type="ARBA" id="ARBA00022723"/>
    </source>
</evidence>
<keyword evidence="12" id="KW-0769">Symport</keyword>
<keyword evidence="13" id="KW-0630">Potassium</keyword>
<keyword evidence="20" id="KW-0868">Chloride</keyword>
<feature type="transmembrane region" description="Helical" evidence="32">
    <location>
        <begin position="741"/>
        <end position="761"/>
    </location>
</feature>
<feature type="transmembrane region" description="Helical" evidence="32">
    <location>
        <begin position="527"/>
        <end position="547"/>
    </location>
</feature>
<feature type="transmembrane region" description="Helical" evidence="32">
    <location>
        <begin position="358"/>
        <end position="383"/>
    </location>
</feature>
<dbReference type="GO" id="GO:0015501">
    <property type="term" value="F:glutamate:sodium symporter activity"/>
    <property type="evidence" value="ECO:0007669"/>
    <property type="project" value="TreeGrafter"/>
</dbReference>
<dbReference type="GO" id="GO:0046872">
    <property type="term" value="F:metal ion binding"/>
    <property type="evidence" value="ECO:0007669"/>
    <property type="project" value="UniProtKB-KW"/>
</dbReference>
<feature type="transmembrane region" description="Helical" evidence="32">
    <location>
        <begin position="908"/>
        <end position="934"/>
    </location>
</feature>
<evidence type="ECO:0000256" key="12">
    <source>
        <dbReference type="ARBA" id="ARBA00022847"/>
    </source>
</evidence>
<keyword evidence="9 32" id="KW-0812">Transmembrane</keyword>
<evidence type="ECO:0000313" key="33">
    <source>
        <dbReference type="EMBL" id="KPP68324.1"/>
    </source>
</evidence>
<keyword evidence="19" id="KW-0325">Glycoprotein</keyword>
<dbReference type="PROSITE" id="PS00713">
    <property type="entry name" value="NA_DICARBOXYL_SYMP_1"/>
    <property type="match status" value="1"/>
</dbReference>
<evidence type="ECO:0000256" key="7">
    <source>
        <dbReference type="ARBA" id="ARBA00022553"/>
    </source>
</evidence>
<evidence type="ECO:0000256" key="14">
    <source>
        <dbReference type="ARBA" id="ARBA00022970"/>
    </source>
</evidence>
<evidence type="ECO:0000256" key="3">
    <source>
        <dbReference type="ARBA" id="ARBA00004424"/>
    </source>
</evidence>
<evidence type="ECO:0000256" key="6">
    <source>
        <dbReference type="ARBA" id="ARBA00022475"/>
    </source>
</evidence>
<dbReference type="Proteomes" id="UP000034805">
    <property type="component" value="Unassembled WGS sequence"/>
</dbReference>
<dbReference type="PANTHER" id="PTHR11958:SF109">
    <property type="entry name" value="EXCITATORY AMINO ACID TRANSPORTER 3"/>
    <property type="match status" value="1"/>
</dbReference>
<accession>A0A0P7UF50</accession>
<organism evidence="33 34">
    <name type="scientific">Scleropages formosus</name>
    <name type="common">Asian bonytongue</name>
    <name type="synonym">Osteoglossum formosum</name>
    <dbReference type="NCBI Taxonomy" id="113540"/>
    <lineage>
        <taxon>Eukaryota</taxon>
        <taxon>Metazoa</taxon>
        <taxon>Chordata</taxon>
        <taxon>Craniata</taxon>
        <taxon>Vertebrata</taxon>
        <taxon>Euteleostomi</taxon>
        <taxon>Actinopterygii</taxon>
        <taxon>Neopterygii</taxon>
        <taxon>Teleostei</taxon>
        <taxon>Osteoglossocephala</taxon>
        <taxon>Osteoglossomorpha</taxon>
        <taxon>Osteoglossiformes</taxon>
        <taxon>Osteoglossidae</taxon>
        <taxon>Scleropages</taxon>
    </lineage>
</organism>
<comment type="catalytic activity">
    <reaction evidence="28">
        <text>K(+)(in) + L-glutamate(out) + 3 Na(+)(out) + H(+)(out) = K(+)(out) + L-glutamate(in) + 3 Na(+)(in) + H(+)(in)</text>
        <dbReference type="Rhea" id="RHEA:70699"/>
        <dbReference type="ChEBI" id="CHEBI:15378"/>
        <dbReference type="ChEBI" id="CHEBI:29101"/>
        <dbReference type="ChEBI" id="CHEBI:29103"/>
        <dbReference type="ChEBI" id="CHEBI:29985"/>
    </reaction>
</comment>
<dbReference type="InterPro" id="IPR001991">
    <property type="entry name" value="Na-dicarboxylate_symporter"/>
</dbReference>
<keyword evidence="18 32" id="KW-0472">Membrane</keyword>
<evidence type="ECO:0000256" key="15">
    <source>
        <dbReference type="ARBA" id="ARBA00022989"/>
    </source>
</evidence>
<keyword evidence="16" id="KW-0770">Synapse</keyword>
<comment type="similarity">
    <text evidence="22">Belongs to the dicarboxylate/amino acid:cation symporter (DAACS) (TC 2.A.23) family. SLC1A1 subfamily.</text>
</comment>
<evidence type="ECO:0000256" key="25">
    <source>
        <dbReference type="ARBA" id="ARBA00042176"/>
    </source>
</evidence>
<feature type="transmembrane region" description="Helical" evidence="32">
    <location>
        <begin position="603"/>
        <end position="625"/>
    </location>
</feature>
<dbReference type="GO" id="GO:0005313">
    <property type="term" value="F:L-glutamate transmembrane transporter activity"/>
    <property type="evidence" value="ECO:0007669"/>
    <property type="project" value="TreeGrafter"/>
</dbReference>
<feature type="transmembrane region" description="Helical" evidence="32">
    <location>
        <begin position="773"/>
        <end position="799"/>
    </location>
</feature>
<keyword evidence="15 32" id="KW-1133">Transmembrane helix</keyword>
<evidence type="ECO:0000256" key="30">
    <source>
        <dbReference type="ARBA" id="ARBA00049118"/>
    </source>
</evidence>
<dbReference type="EMBL" id="JARO02004555">
    <property type="protein sequence ID" value="KPP68324.1"/>
    <property type="molecule type" value="Genomic_DNA"/>
</dbReference>
<feature type="transmembrane region" description="Helical" evidence="32">
    <location>
        <begin position="211"/>
        <end position="230"/>
    </location>
</feature>
<evidence type="ECO:0000313" key="34">
    <source>
        <dbReference type="Proteomes" id="UP000034805"/>
    </source>
</evidence>
<evidence type="ECO:0000256" key="8">
    <source>
        <dbReference type="ARBA" id="ARBA00022599"/>
    </source>
</evidence>
<evidence type="ECO:0000256" key="22">
    <source>
        <dbReference type="ARBA" id="ARBA00037996"/>
    </source>
</evidence>
<evidence type="ECO:0000256" key="20">
    <source>
        <dbReference type="ARBA" id="ARBA00023214"/>
    </source>
</evidence>
<dbReference type="Pfam" id="PF00375">
    <property type="entry name" value="SDF"/>
    <property type="match status" value="2"/>
</dbReference>
<comment type="caution">
    <text evidence="33">The sequence shown here is derived from an EMBL/GenBank/DDBJ whole genome shotgun (WGS) entry which is preliminary data.</text>
</comment>
<evidence type="ECO:0000256" key="24">
    <source>
        <dbReference type="ARBA" id="ARBA00041243"/>
    </source>
</evidence>
<evidence type="ECO:0000256" key="27">
    <source>
        <dbReference type="ARBA" id="ARBA00045494"/>
    </source>
</evidence>
<evidence type="ECO:0000256" key="18">
    <source>
        <dbReference type="ARBA" id="ARBA00023136"/>
    </source>
</evidence>
<protein>
    <recommendedName>
        <fullName evidence="23">Excitatory amino acid transporter 3</fullName>
    </recommendedName>
    <alternativeName>
        <fullName evidence="26">Excitatory amino-acid carrier 1</fullName>
    </alternativeName>
    <alternativeName>
        <fullName evidence="25">Sodium-dependent glutamate/aspartate transporter 3</fullName>
    </alternativeName>
    <alternativeName>
        <fullName evidence="24">Solute carrier family 1 member 1</fullName>
    </alternativeName>
</protein>
<evidence type="ECO:0000256" key="5">
    <source>
        <dbReference type="ARBA" id="ARBA00022448"/>
    </source>
</evidence>
<evidence type="ECO:0000256" key="32">
    <source>
        <dbReference type="SAM" id="Phobius"/>
    </source>
</evidence>
<comment type="catalytic activity">
    <reaction evidence="29">
        <text>K(+)(in) + L-aspartate(out) + 3 Na(+)(out) + H(+)(out) = K(+)(out) + L-aspartate(in) + 3 Na(+)(in) + H(+)(in)</text>
        <dbReference type="Rhea" id="RHEA:70851"/>
        <dbReference type="ChEBI" id="CHEBI:15378"/>
        <dbReference type="ChEBI" id="CHEBI:29101"/>
        <dbReference type="ChEBI" id="CHEBI:29103"/>
        <dbReference type="ChEBI" id="CHEBI:29991"/>
    </reaction>
</comment>
<feature type="transmembrane region" description="Helical" evidence="32">
    <location>
        <begin position="284"/>
        <end position="309"/>
    </location>
</feature>
<dbReference type="InterPro" id="IPR036458">
    <property type="entry name" value="Na:dicarbo_symporter_sf"/>
</dbReference>
<feature type="transmembrane region" description="Helical" evidence="32">
    <location>
        <begin position="66"/>
        <end position="90"/>
    </location>
</feature>
<evidence type="ECO:0000256" key="19">
    <source>
        <dbReference type="ARBA" id="ARBA00023180"/>
    </source>
</evidence>
<evidence type="ECO:0000256" key="31">
    <source>
        <dbReference type="ARBA" id="ARBA00049885"/>
    </source>
</evidence>
<keyword evidence="10" id="KW-0479">Metal-binding</keyword>
<dbReference type="GO" id="GO:0033229">
    <property type="term" value="F:cysteine transmembrane transporter activity"/>
    <property type="evidence" value="ECO:0007669"/>
    <property type="project" value="TreeGrafter"/>
</dbReference>
<proteinExistence type="inferred from homology"/>
<keyword evidence="7" id="KW-0597">Phosphoprotein</keyword>
<sequence>MEPERHREMEQKAARFSSLKISLKKSQCLIATVVAVILGTVLGVLVREYSSLSRVHKHYFGFPGELLMRMLKLIVLPLIVSSIITGVAALNSDMSGRIGLRVVIYYLSTTVIAASLVKPGVSPGADSTHWTGLTADISTLDTMLDLLRNMIPENLVQACFEQYKTQRKGRTPLSAPDSNLAHTAVPISITTLSPQNMTKEDILMGSYSDGVNILGLIVFCLVFGLIIGQMGEKGRILVEFFDALNEATMKIVQIIMWYMPFGILFLIAARILEVQDWGIFRKLGIFIVTVLSGLAVHSTILLPLLYVAVVRKNPFTFAWGMAEALMTAFVISSSSATLPVTFRCAEENNRIDKRITRFMLPVGATVNMDGTALYEGVAAVFVAQLNNNSLDIGQIVTISLTATLGSIGAAGIPSAGAVTTVLVLSAVGLPVHDIPLLIAVDWLLDRFRTMVNVLGDAFGAGIVQKLCEKELVRTVTVRELDAASSLSLETTLGAGDFEENSYGQQTTEKMEKPAERRSCFRKFLKKNIFLMAMILSVVLGIALGVLVREYASLSRLDKYYFGFPGELLMRMLKLIVLPLIISSIITGVAALDSRISGRIGLRAVAYFLSTTVIAAILGIVLVVTIKPGISYNVDSSETTESTEGVTAVDSILDLLRRKEIELNKPLENTTVVSDFIAGLTNTSKENITKEYTVVGSYSDGVNILGLIVFCLVFGLIIGQMGEKGRILVEFFDALNEATMKIVQIIMCYMPVGILFLISSKIMEVEDWDIFRKLGLYMVTVVTGLVIHAAIILPLLYLVIVRKNPYKFIQGMSRALVTALVISSSSATLPVTFKCAEENNKLDKRITRFVLPVGATINMDGGAIYEAVAAIFIAQLNNYDLDIGKIITVSIAATAASIGSAGIPNAGLVTLVIVLTAVGLPANDVSLIFAVDWLIDRFRTATNVLGDAIGAGIVEKLSKVELEKIDQCSNVSVINPSPTETAQDNGDLMERKSYDNGGLALDKTDEISATQTF</sequence>
<evidence type="ECO:0000256" key="28">
    <source>
        <dbReference type="ARBA" id="ARBA00047601"/>
    </source>
</evidence>
<dbReference type="PROSITE" id="PS00714">
    <property type="entry name" value="NA_DICARBOXYL_SYMP_2"/>
    <property type="match status" value="1"/>
</dbReference>
<dbReference type="InterPro" id="IPR018107">
    <property type="entry name" value="Na-dicarboxylate_symporter_CS"/>
</dbReference>
<keyword evidence="8" id="KW-0771">Synaptosome</keyword>
<feature type="transmembrane region" description="Helical" evidence="32">
    <location>
        <begin position="316"/>
        <end position="338"/>
    </location>
</feature>
<comment type="catalytic activity">
    <reaction evidence="30">
        <text>D-aspartate(out) + K(+)(in) + 3 Na(+)(out) + H(+)(out) = D-aspartate(in) + K(+)(out) + 3 Na(+)(in) + H(+)(in)</text>
        <dbReference type="Rhea" id="RHEA:71379"/>
        <dbReference type="ChEBI" id="CHEBI:15378"/>
        <dbReference type="ChEBI" id="CHEBI:29101"/>
        <dbReference type="ChEBI" id="CHEBI:29103"/>
        <dbReference type="ChEBI" id="CHEBI:29990"/>
    </reaction>
</comment>
<gene>
    <name evidence="33" type="ORF">Z043_113008</name>
</gene>
<feature type="transmembrane region" description="Helical" evidence="32">
    <location>
        <begin position="395"/>
        <end position="415"/>
    </location>
</feature>
<evidence type="ECO:0000256" key="9">
    <source>
        <dbReference type="ARBA" id="ARBA00022692"/>
    </source>
</evidence>
<dbReference type="AlphaFoldDB" id="A0A0P7UF50"/>
<feature type="transmembrane region" description="Helical" evidence="32">
    <location>
        <begin position="701"/>
        <end position="720"/>
    </location>
</feature>
<dbReference type="SUPFAM" id="SSF118215">
    <property type="entry name" value="Proton glutamate symport protein"/>
    <property type="match status" value="2"/>
</dbReference>
<keyword evidence="5" id="KW-0813">Transport</keyword>
<keyword evidence="11" id="KW-0967">Endosome</keyword>
<dbReference type="GO" id="GO:0016324">
    <property type="term" value="C:apical plasma membrane"/>
    <property type="evidence" value="ECO:0007669"/>
    <property type="project" value="UniProtKB-SubCell"/>
</dbReference>
<evidence type="ECO:0000256" key="26">
    <source>
        <dbReference type="ARBA" id="ARBA00043215"/>
    </source>
</evidence>
<keyword evidence="14" id="KW-0029">Amino-acid transport</keyword>
<dbReference type="PRINTS" id="PR00173">
    <property type="entry name" value="EDTRNSPORT"/>
</dbReference>
<evidence type="ECO:0000256" key="29">
    <source>
        <dbReference type="ARBA" id="ARBA00048715"/>
    </source>
</evidence>
<name>A0A0P7UF50_SCLFO</name>
<comment type="subcellular location">
    <subcellularLocation>
        <location evidence="3">Apical cell membrane</location>
        <topology evidence="3">Multi-pass membrane protein</topology>
    </subcellularLocation>
    <subcellularLocation>
        <location evidence="1">Early endosome membrane</location>
    </subcellularLocation>
    <subcellularLocation>
        <location evidence="2">Late endosome membrane</location>
    </subcellularLocation>
    <subcellularLocation>
        <location evidence="4">Recycling endosome membrane</location>
    </subcellularLocation>
    <subcellularLocation>
        <location evidence="21">Synapse</location>
        <location evidence="21">Synaptosome</location>
    </subcellularLocation>
</comment>
<evidence type="ECO:0000256" key="2">
    <source>
        <dbReference type="ARBA" id="ARBA00004414"/>
    </source>
</evidence>
<evidence type="ECO:0000256" key="13">
    <source>
        <dbReference type="ARBA" id="ARBA00022958"/>
    </source>
</evidence>
<keyword evidence="17" id="KW-0915">Sodium</keyword>